<dbReference type="OrthoDB" id="9810361at2"/>
<dbReference type="PANTHER" id="PTHR35866">
    <property type="entry name" value="PUTATIVE-RELATED"/>
    <property type="match status" value="1"/>
</dbReference>
<gene>
    <name evidence="1" type="ORF">DPF_2190</name>
</gene>
<dbReference type="STRING" id="1592317.DPF_2190"/>
<name>A0A194ALB3_9BACT</name>
<comment type="caution">
    <text evidence="1">The sequence shown here is derived from an EMBL/GenBank/DDBJ whole genome shotgun (WGS) entry which is preliminary data.</text>
</comment>
<proteinExistence type="predicted"/>
<organism evidence="1 2">
    <name type="scientific">Desulfoplanes formicivorans</name>
    <dbReference type="NCBI Taxonomy" id="1592317"/>
    <lineage>
        <taxon>Bacteria</taxon>
        <taxon>Pseudomonadati</taxon>
        <taxon>Thermodesulfobacteriota</taxon>
        <taxon>Desulfovibrionia</taxon>
        <taxon>Desulfovibrionales</taxon>
        <taxon>Desulfoplanaceae</taxon>
        <taxon>Desulfoplanes</taxon>
    </lineage>
</organism>
<dbReference type="PANTHER" id="PTHR35866:SF1">
    <property type="entry name" value="YKGJ FAMILY CYSTEINE CLUSTER PROTEIN"/>
    <property type="match status" value="1"/>
</dbReference>
<evidence type="ECO:0000313" key="2">
    <source>
        <dbReference type="Proteomes" id="UP000095200"/>
    </source>
</evidence>
<reference evidence="2" key="1">
    <citation type="submission" date="2016-06" db="EMBL/GenBank/DDBJ databases">
        <title>Draft genome sequence of Desulfoplanes formicivorans strain Pf12B.</title>
        <authorList>
            <person name="Watanabe M."/>
            <person name="Kojima H."/>
            <person name="Fukui M."/>
        </authorList>
    </citation>
    <scope>NUCLEOTIDE SEQUENCE [LARGE SCALE GENOMIC DNA]</scope>
    <source>
        <strain evidence="2">Pf12B</strain>
    </source>
</reference>
<dbReference type="InterPro" id="IPR005358">
    <property type="entry name" value="Puta_zinc/iron-chelating_dom"/>
</dbReference>
<protein>
    <recommendedName>
        <fullName evidence="3">Fe-S oxidoreductase</fullName>
    </recommendedName>
</protein>
<dbReference type="RefSeq" id="WP_069859684.1">
    <property type="nucleotide sequence ID" value="NZ_BDFE01000017.1"/>
</dbReference>
<sequence length="256" mass="29302">MSTNDRTDAFLDQHSQLQPLDPFTFSCHPGVCCFNACCSRLRLILTPYDVYRLHCSLHLPSDQVLHEYADLHIAPDTGLPCFHLRMLEDEKGSCPFLGEKGCSVYTNRPGACRAYPLGRAARIDTDGHKEERFFFIRENHCKGFGEHQTWTPTTWMANQGLIPYNASNDRYMSLMTRQQNAAVRITPQKLGMVLMALYNVDGFQDFISRMSLLDRLDMTSARKQAILHEEEQTLAFGFDWVEMILFGSSSNIRPLH</sequence>
<dbReference type="AlphaFoldDB" id="A0A194ALB3"/>
<evidence type="ECO:0008006" key="3">
    <source>
        <dbReference type="Google" id="ProtNLM"/>
    </source>
</evidence>
<keyword evidence="2" id="KW-1185">Reference proteome</keyword>
<dbReference type="Proteomes" id="UP000095200">
    <property type="component" value="Unassembled WGS sequence"/>
</dbReference>
<dbReference type="Pfam" id="PF03692">
    <property type="entry name" value="CxxCxxCC"/>
    <property type="match status" value="1"/>
</dbReference>
<evidence type="ECO:0000313" key="1">
    <source>
        <dbReference type="EMBL" id="GAU09464.1"/>
    </source>
</evidence>
<dbReference type="EMBL" id="BDFE01000017">
    <property type="protein sequence ID" value="GAU09464.1"/>
    <property type="molecule type" value="Genomic_DNA"/>
</dbReference>
<accession>A0A194ALB3</accession>